<dbReference type="SMART" id="SM00028">
    <property type="entry name" value="TPR"/>
    <property type="match status" value="2"/>
</dbReference>
<name>A0A382HMB7_9ZZZZ</name>
<accession>A0A382HMB7</accession>
<dbReference type="InterPro" id="IPR019734">
    <property type="entry name" value="TPR_rpt"/>
</dbReference>
<evidence type="ECO:0000313" key="1">
    <source>
        <dbReference type="EMBL" id="SVB88242.1"/>
    </source>
</evidence>
<organism evidence="1">
    <name type="scientific">marine metagenome</name>
    <dbReference type="NCBI Taxonomy" id="408172"/>
    <lineage>
        <taxon>unclassified sequences</taxon>
        <taxon>metagenomes</taxon>
        <taxon>ecological metagenomes</taxon>
    </lineage>
</organism>
<dbReference type="AlphaFoldDB" id="A0A382HMB7"/>
<gene>
    <name evidence="1" type="ORF">METZ01_LOCUS241096</name>
</gene>
<reference evidence="1" key="1">
    <citation type="submission" date="2018-05" db="EMBL/GenBank/DDBJ databases">
        <authorList>
            <person name="Lanie J.A."/>
            <person name="Ng W.-L."/>
            <person name="Kazmierczak K.M."/>
            <person name="Andrzejewski T.M."/>
            <person name="Davidsen T.M."/>
            <person name="Wayne K.J."/>
            <person name="Tettelin H."/>
            <person name="Glass J.I."/>
            <person name="Rusch D."/>
            <person name="Podicherti R."/>
            <person name="Tsui H.-C.T."/>
            <person name="Winkler M.E."/>
        </authorList>
    </citation>
    <scope>NUCLEOTIDE SEQUENCE</scope>
</reference>
<dbReference type="Gene3D" id="1.25.40.10">
    <property type="entry name" value="Tetratricopeptide repeat domain"/>
    <property type="match status" value="1"/>
</dbReference>
<dbReference type="EMBL" id="UINC01062032">
    <property type="protein sequence ID" value="SVB88242.1"/>
    <property type="molecule type" value="Genomic_DNA"/>
</dbReference>
<protein>
    <submittedName>
        <fullName evidence="1">Uncharacterized protein</fullName>
    </submittedName>
</protein>
<dbReference type="PROSITE" id="PS50005">
    <property type="entry name" value="TPR"/>
    <property type="match status" value="2"/>
</dbReference>
<dbReference type="InterPro" id="IPR011990">
    <property type="entry name" value="TPR-like_helical_dom_sf"/>
</dbReference>
<proteinExistence type="predicted"/>
<sequence>MNGIPPTGLYFALMRRLGGQWRGAFLTLVIQLLTVGCATKGDLRDLQEVITEQEQQQNERLVRLVSGVVAEIEALQDTLRVQSDIAGDTRGGVARELRDVQDQLSQLTALTGQIQRTVTMVSQGLEADRERGVRVAAATPQTPDSLQGLNSTAEPVDPAAAEETYQAAMTQFNRGSVNTARRAFESLLADYPDHRLAPSSQFFLADILEQENRLDEAIEGFLRVAELYPTADRVPQALYRIGAIYELQGNLDQAIIYLERVVNTYPDSGVGDLARELLREIR</sequence>
<dbReference type="Pfam" id="PF13174">
    <property type="entry name" value="TPR_6"/>
    <property type="match status" value="1"/>
</dbReference>
<dbReference type="Pfam" id="PF13432">
    <property type="entry name" value="TPR_16"/>
    <property type="match status" value="1"/>
</dbReference>
<dbReference type="SUPFAM" id="SSF48452">
    <property type="entry name" value="TPR-like"/>
    <property type="match status" value="1"/>
</dbReference>